<protein>
    <submittedName>
        <fullName evidence="2">Uncharacterized protein</fullName>
    </submittedName>
</protein>
<evidence type="ECO:0000256" key="1">
    <source>
        <dbReference type="SAM" id="MobiDB-lite"/>
    </source>
</evidence>
<dbReference type="InParanoid" id="G3HPQ1"/>
<sequence>MALVLMTPPLLQSPQPRPLMQLSSHMAPSLPTQPMASSQQSLHLQDHRKVTSPLRLVNLNLAQWVITGPA</sequence>
<reference evidence="3" key="1">
    <citation type="journal article" date="2011" name="Nat. Biotechnol.">
        <title>The genomic sequence of the Chinese hamster ovary (CHO)-K1 cell line.</title>
        <authorList>
            <person name="Xu X."/>
            <person name="Nagarajan H."/>
            <person name="Lewis N.E."/>
            <person name="Pan S."/>
            <person name="Cai Z."/>
            <person name="Liu X."/>
            <person name="Chen W."/>
            <person name="Xie M."/>
            <person name="Wang W."/>
            <person name="Hammond S."/>
            <person name="Andersen M.R."/>
            <person name="Neff N."/>
            <person name="Passarelli B."/>
            <person name="Koh W."/>
            <person name="Fan H.C."/>
            <person name="Wang J."/>
            <person name="Gui Y."/>
            <person name="Lee K.H."/>
            <person name="Betenbaugh M.J."/>
            <person name="Quake S.R."/>
            <person name="Famili I."/>
            <person name="Palsson B.O."/>
            <person name="Wang J."/>
        </authorList>
    </citation>
    <scope>NUCLEOTIDE SEQUENCE [LARGE SCALE GENOMIC DNA]</scope>
    <source>
        <strain evidence="3">CHO K1 cell line</strain>
    </source>
</reference>
<dbReference type="Proteomes" id="UP000001075">
    <property type="component" value="Unassembled WGS sequence"/>
</dbReference>
<feature type="region of interest" description="Disordered" evidence="1">
    <location>
        <begin position="14"/>
        <end position="46"/>
    </location>
</feature>
<proteinExistence type="predicted"/>
<evidence type="ECO:0000313" key="3">
    <source>
        <dbReference type="Proteomes" id="UP000001075"/>
    </source>
</evidence>
<dbReference type="AlphaFoldDB" id="G3HPQ1"/>
<organism evidence="2 3">
    <name type="scientific">Cricetulus griseus</name>
    <name type="common">Chinese hamster</name>
    <name type="synonym">Cricetulus barabensis griseus</name>
    <dbReference type="NCBI Taxonomy" id="10029"/>
    <lineage>
        <taxon>Eukaryota</taxon>
        <taxon>Metazoa</taxon>
        <taxon>Chordata</taxon>
        <taxon>Craniata</taxon>
        <taxon>Vertebrata</taxon>
        <taxon>Euteleostomi</taxon>
        <taxon>Mammalia</taxon>
        <taxon>Eutheria</taxon>
        <taxon>Euarchontoglires</taxon>
        <taxon>Glires</taxon>
        <taxon>Rodentia</taxon>
        <taxon>Myomorpha</taxon>
        <taxon>Muroidea</taxon>
        <taxon>Cricetidae</taxon>
        <taxon>Cricetinae</taxon>
        <taxon>Cricetulus</taxon>
    </lineage>
</organism>
<name>G3HPQ1_CRIGR</name>
<feature type="compositionally biased region" description="Low complexity" evidence="1">
    <location>
        <begin position="14"/>
        <end position="24"/>
    </location>
</feature>
<gene>
    <name evidence="2" type="ORF">I79_012767</name>
</gene>
<evidence type="ECO:0000313" key="2">
    <source>
        <dbReference type="EMBL" id="EGV99087.1"/>
    </source>
</evidence>
<feature type="compositionally biased region" description="Polar residues" evidence="1">
    <location>
        <begin position="30"/>
        <end position="43"/>
    </location>
</feature>
<dbReference type="EMBL" id="JH000583">
    <property type="protein sequence ID" value="EGV99087.1"/>
    <property type="molecule type" value="Genomic_DNA"/>
</dbReference>
<accession>G3HPQ1</accession>